<dbReference type="GO" id="GO:0003700">
    <property type="term" value="F:DNA-binding transcription factor activity"/>
    <property type="evidence" value="ECO:0007669"/>
    <property type="project" value="InterPro"/>
</dbReference>
<dbReference type="Proteomes" id="UP000253551">
    <property type="component" value="Unassembled WGS sequence"/>
</dbReference>
<feature type="region of interest" description="Disordered" evidence="7">
    <location>
        <begin position="82"/>
        <end position="129"/>
    </location>
</feature>
<comment type="subcellular location">
    <subcellularLocation>
        <location evidence="1">Nucleus</location>
    </subcellularLocation>
</comment>
<evidence type="ECO:0000313" key="9">
    <source>
        <dbReference type="EMBL" id="RCH94585.1"/>
    </source>
</evidence>
<dbReference type="PANTHER" id="PTHR47416">
    <property type="entry name" value="BASIC-LEUCINE ZIPPER TRANSCRIPTION FACTOR F-RELATED"/>
    <property type="match status" value="1"/>
</dbReference>
<comment type="caution">
    <text evidence="9">The sequence shown here is derived from an EMBL/GenBank/DDBJ whole genome shotgun (WGS) entry which is preliminary data.</text>
</comment>
<evidence type="ECO:0000259" key="8">
    <source>
        <dbReference type="PROSITE" id="PS50217"/>
    </source>
</evidence>
<comment type="similarity">
    <text evidence="2">Belongs to the bZIP family.</text>
</comment>
<dbReference type="SMART" id="SM00338">
    <property type="entry name" value="BRLZ"/>
    <property type="match status" value="1"/>
</dbReference>
<proteinExistence type="inferred from homology"/>
<accession>A0A367JXG4</accession>
<dbReference type="Pfam" id="PF00170">
    <property type="entry name" value="bZIP_1"/>
    <property type="match status" value="1"/>
</dbReference>
<evidence type="ECO:0000256" key="3">
    <source>
        <dbReference type="ARBA" id="ARBA00023015"/>
    </source>
</evidence>
<dbReference type="InterPro" id="IPR004827">
    <property type="entry name" value="bZIP"/>
</dbReference>
<reference evidence="9 10" key="1">
    <citation type="journal article" date="2018" name="G3 (Bethesda)">
        <title>Phylogenetic and Phylogenomic Definition of Rhizopus Species.</title>
        <authorList>
            <person name="Gryganskyi A.P."/>
            <person name="Golan J."/>
            <person name="Dolatabadi S."/>
            <person name="Mondo S."/>
            <person name="Robb S."/>
            <person name="Idnurm A."/>
            <person name="Muszewska A."/>
            <person name="Steczkiewicz K."/>
            <person name="Masonjones S."/>
            <person name="Liao H.L."/>
            <person name="Gajdeczka M.T."/>
            <person name="Anike F."/>
            <person name="Vuek A."/>
            <person name="Anishchenko I.M."/>
            <person name="Voigt K."/>
            <person name="de Hoog G.S."/>
            <person name="Smith M.E."/>
            <person name="Heitman J."/>
            <person name="Vilgalys R."/>
            <person name="Stajich J.E."/>
        </authorList>
    </citation>
    <scope>NUCLEOTIDE SEQUENCE [LARGE SCALE GENOMIC DNA]</scope>
    <source>
        <strain evidence="9 10">LSU 92-RS-03</strain>
    </source>
</reference>
<dbReference type="PROSITE" id="PS50217">
    <property type="entry name" value="BZIP"/>
    <property type="match status" value="1"/>
</dbReference>
<name>A0A367JXG4_RHIST</name>
<keyword evidence="5" id="KW-0804">Transcription</keyword>
<sequence length="399" mass="45462">MTNYIKVEPEDDLITSYLNPEYLTDLPLSPPDSSFTGSPEKQVSNDFLLDMNNDLLTDWMNPYALEQPDFLGTLFSESTIPEEPVKKKRGRKKREVQPVTQPSLLAPKPIVALSPPAENKPEDERDLQQAKRQERLIKNRAAALLSRKRKREHLDSLEDENKRLSGQVDELEKRVQALEKENFELKQKLGGNTNTRATSLVFMIFFFSFALFTLPSRTLNNQLTVGGSSSSAIQRYPSLDSASYAVTPFCKHGDCNKQTKDLVLIDSVRPRDLQTWISRKLEKTEENKQSHLYLYSKEFSQMASVAKSSTHKGKPMLSLISPFNQTSDICDRYLQIDVQILGSKVIDGHLMSLQQYDYPSALLDGMKKDLITYPRIKKKQENKSISAPQKNNTKSRVLL</sequence>
<dbReference type="OrthoDB" id="674948at2759"/>
<keyword evidence="10" id="KW-1185">Reference proteome</keyword>
<dbReference type="AlphaFoldDB" id="A0A367JXG4"/>
<dbReference type="Gene3D" id="1.20.5.170">
    <property type="match status" value="1"/>
</dbReference>
<dbReference type="InterPro" id="IPR046347">
    <property type="entry name" value="bZIP_sf"/>
</dbReference>
<dbReference type="STRING" id="4846.A0A367JXG4"/>
<keyword evidence="6" id="KW-0539">Nucleus</keyword>
<evidence type="ECO:0000313" key="10">
    <source>
        <dbReference type="Proteomes" id="UP000253551"/>
    </source>
</evidence>
<dbReference type="EMBL" id="PJQM01002540">
    <property type="protein sequence ID" value="RCH94585.1"/>
    <property type="molecule type" value="Genomic_DNA"/>
</dbReference>
<feature type="compositionally biased region" description="Basic and acidic residues" evidence="7">
    <location>
        <begin position="119"/>
        <end position="129"/>
    </location>
</feature>
<keyword evidence="4" id="KW-0238">DNA-binding</keyword>
<evidence type="ECO:0000256" key="7">
    <source>
        <dbReference type="SAM" id="MobiDB-lite"/>
    </source>
</evidence>
<dbReference type="SUPFAM" id="SSF57959">
    <property type="entry name" value="Leucine zipper domain"/>
    <property type="match status" value="1"/>
</dbReference>
<dbReference type="CDD" id="cd14812">
    <property type="entry name" value="bZIP_u3"/>
    <property type="match status" value="1"/>
</dbReference>
<dbReference type="PANTHER" id="PTHR47416:SF8">
    <property type="entry name" value="BASIC-LEUCINE ZIPPER TRANSCRIPTION FACTOR E-RELATED"/>
    <property type="match status" value="1"/>
</dbReference>
<evidence type="ECO:0000256" key="2">
    <source>
        <dbReference type="ARBA" id="ARBA00007163"/>
    </source>
</evidence>
<organism evidence="9 10">
    <name type="scientific">Rhizopus stolonifer</name>
    <name type="common">Rhizopus nigricans</name>
    <dbReference type="NCBI Taxonomy" id="4846"/>
    <lineage>
        <taxon>Eukaryota</taxon>
        <taxon>Fungi</taxon>
        <taxon>Fungi incertae sedis</taxon>
        <taxon>Mucoromycota</taxon>
        <taxon>Mucoromycotina</taxon>
        <taxon>Mucoromycetes</taxon>
        <taxon>Mucorales</taxon>
        <taxon>Mucorineae</taxon>
        <taxon>Rhizopodaceae</taxon>
        <taxon>Rhizopus</taxon>
    </lineage>
</organism>
<evidence type="ECO:0000256" key="5">
    <source>
        <dbReference type="ARBA" id="ARBA00023163"/>
    </source>
</evidence>
<dbReference type="GO" id="GO:0005634">
    <property type="term" value="C:nucleus"/>
    <property type="evidence" value="ECO:0007669"/>
    <property type="project" value="UniProtKB-SubCell"/>
</dbReference>
<feature type="domain" description="BZIP" evidence="8">
    <location>
        <begin position="129"/>
        <end position="189"/>
    </location>
</feature>
<protein>
    <recommendedName>
        <fullName evidence="8">BZIP domain-containing protein</fullName>
    </recommendedName>
</protein>
<evidence type="ECO:0000256" key="1">
    <source>
        <dbReference type="ARBA" id="ARBA00004123"/>
    </source>
</evidence>
<gene>
    <name evidence="9" type="ORF">CU098_000998</name>
</gene>
<dbReference type="GO" id="GO:0003677">
    <property type="term" value="F:DNA binding"/>
    <property type="evidence" value="ECO:0007669"/>
    <property type="project" value="UniProtKB-KW"/>
</dbReference>
<keyword evidence="3" id="KW-0805">Transcription regulation</keyword>
<evidence type="ECO:0000256" key="4">
    <source>
        <dbReference type="ARBA" id="ARBA00023125"/>
    </source>
</evidence>
<evidence type="ECO:0000256" key="6">
    <source>
        <dbReference type="ARBA" id="ARBA00023242"/>
    </source>
</evidence>